<evidence type="ECO:0000313" key="11">
    <source>
        <dbReference type="Proteomes" id="UP000005707"/>
    </source>
</evidence>
<dbReference type="GO" id="GO:0005506">
    <property type="term" value="F:iron ion binding"/>
    <property type="evidence" value="ECO:0007669"/>
    <property type="project" value="UniProtKB-UniRule"/>
</dbReference>
<keyword evidence="11" id="KW-1185">Reference proteome</keyword>
<name>U2EEI2_9MOLU</name>
<dbReference type="HAMAP" id="MF_01445">
    <property type="entry name" value="TsaD"/>
    <property type="match status" value="1"/>
</dbReference>
<keyword evidence="3 8" id="KW-0819">tRNA processing</keyword>
<dbReference type="InterPro" id="IPR043129">
    <property type="entry name" value="ATPase_NBD"/>
</dbReference>
<evidence type="ECO:0000256" key="6">
    <source>
        <dbReference type="ARBA" id="ARBA00023315"/>
    </source>
</evidence>
<dbReference type="SUPFAM" id="SSF53067">
    <property type="entry name" value="Actin-like ATPase domain"/>
    <property type="match status" value="2"/>
</dbReference>
<evidence type="ECO:0000256" key="2">
    <source>
        <dbReference type="ARBA" id="ARBA00022679"/>
    </source>
</evidence>
<feature type="binding site" evidence="8">
    <location>
        <position position="114"/>
    </location>
    <ligand>
        <name>Fe cation</name>
        <dbReference type="ChEBI" id="CHEBI:24875"/>
    </ligand>
</feature>
<comment type="catalytic activity">
    <reaction evidence="7 8">
        <text>L-threonylcarbamoyladenylate + adenosine(37) in tRNA = N(6)-L-threonylcarbamoyladenosine(37) in tRNA + AMP + H(+)</text>
        <dbReference type="Rhea" id="RHEA:37059"/>
        <dbReference type="Rhea" id="RHEA-COMP:10162"/>
        <dbReference type="Rhea" id="RHEA-COMP:10163"/>
        <dbReference type="ChEBI" id="CHEBI:15378"/>
        <dbReference type="ChEBI" id="CHEBI:73682"/>
        <dbReference type="ChEBI" id="CHEBI:74411"/>
        <dbReference type="ChEBI" id="CHEBI:74418"/>
        <dbReference type="ChEBI" id="CHEBI:456215"/>
        <dbReference type="EC" id="2.3.1.234"/>
    </reaction>
</comment>
<evidence type="ECO:0000313" key="10">
    <source>
        <dbReference type="EMBL" id="ERJ13383.1"/>
    </source>
</evidence>
<dbReference type="OrthoDB" id="9806197at2"/>
<evidence type="ECO:0000256" key="7">
    <source>
        <dbReference type="ARBA" id="ARBA00048117"/>
    </source>
</evidence>
<dbReference type="eggNOG" id="COG0533">
    <property type="taxonomic scope" value="Bacteria"/>
</dbReference>
<feature type="domain" description="Gcp-like" evidence="9">
    <location>
        <begin position="27"/>
        <end position="310"/>
    </location>
</feature>
<dbReference type="NCBIfam" id="TIGR03723">
    <property type="entry name" value="T6A_TsaD_YgjD"/>
    <property type="match status" value="1"/>
</dbReference>
<evidence type="ECO:0000256" key="4">
    <source>
        <dbReference type="ARBA" id="ARBA00022723"/>
    </source>
</evidence>
<comment type="function">
    <text evidence="8">Required for the formation of a threonylcarbamoyl group on adenosine at position 37 (t(6)A37) in tRNAs that read codons beginning with adenine. Is involved in the transfer of the threonylcarbamoyl moiety of threonylcarbamoyl-AMP (TC-AMP) to the N6 group of A37, together with TsaE and TsaB. TsaD likely plays a direct catalytic role in this reaction.</text>
</comment>
<dbReference type="FunFam" id="3.30.420.40:FF:000012">
    <property type="entry name" value="tRNA N6-adenosine threonylcarbamoyltransferase"/>
    <property type="match status" value="1"/>
</dbReference>
<dbReference type="CDD" id="cd24133">
    <property type="entry name" value="ASKHA_NBD_TsaD_bac"/>
    <property type="match status" value="1"/>
</dbReference>
<dbReference type="Proteomes" id="UP000005707">
    <property type="component" value="Unassembled WGS sequence"/>
</dbReference>
<feature type="binding site" evidence="8">
    <location>
        <position position="118"/>
    </location>
    <ligand>
        <name>Fe cation</name>
        <dbReference type="ChEBI" id="CHEBI:24875"/>
    </ligand>
</feature>
<dbReference type="FunCoup" id="U2EEI2">
    <property type="interactions" value="485"/>
</dbReference>
<feature type="binding site" evidence="8">
    <location>
        <begin position="136"/>
        <end position="140"/>
    </location>
    <ligand>
        <name>substrate</name>
    </ligand>
</feature>
<dbReference type="RefSeq" id="WP_008826510.1">
    <property type="nucleotide sequence ID" value="NZ_AFNU02000001.1"/>
</dbReference>
<comment type="subcellular location">
    <subcellularLocation>
        <location evidence="8">Cytoplasm</location>
    </subcellularLocation>
</comment>
<feature type="binding site" evidence="8">
    <location>
        <position position="275"/>
    </location>
    <ligand>
        <name>substrate</name>
    </ligand>
</feature>
<dbReference type="InterPro" id="IPR017860">
    <property type="entry name" value="Peptidase_M22_CS"/>
</dbReference>
<proteinExistence type="inferred from homology"/>
<organism evidence="10 11">
    <name type="scientific">Haloplasma contractile SSD-17B</name>
    <dbReference type="NCBI Taxonomy" id="1033810"/>
    <lineage>
        <taxon>Bacteria</taxon>
        <taxon>Bacillati</taxon>
        <taxon>Mycoplasmatota</taxon>
        <taxon>Mollicutes</taxon>
        <taxon>Haloplasmatales</taxon>
        <taxon>Haloplasmataceae</taxon>
        <taxon>Haloplasma</taxon>
    </lineage>
</organism>
<comment type="similarity">
    <text evidence="8">Belongs to the KAE1 / TsaD family.</text>
</comment>
<reference evidence="10 11" key="1">
    <citation type="journal article" date="2011" name="J. Bacteriol.">
        <title>Genome sequence of Haloplasma contractile, an unusual contractile bacterium from a deep-sea anoxic brine lake.</title>
        <authorList>
            <person name="Antunes A."/>
            <person name="Alam I."/>
            <person name="El Dorry H."/>
            <person name="Siam R."/>
            <person name="Robertson A."/>
            <person name="Bajic V.B."/>
            <person name="Stingl U."/>
        </authorList>
    </citation>
    <scope>NUCLEOTIDE SEQUENCE [LARGE SCALE GENOMIC DNA]</scope>
    <source>
        <strain evidence="10 11">SSD-17B</strain>
    </source>
</reference>
<dbReference type="GO" id="GO:0002949">
    <property type="term" value="P:tRNA threonylcarbamoyladenosine modification"/>
    <property type="evidence" value="ECO:0007669"/>
    <property type="project" value="UniProtKB-UniRule"/>
</dbReference>
<feature type="binding site" evidence="8">
    <location>
        <position position="182"/>
    </location>
    <ligand>
        <name>substrate</name>
    </ligand>
</feature>
<evidence type="ECO:0000256" key="8">
    <source>
        <dbReference type="HAMAP-Rule" id="MF_01445"/>
    </source>
</evidence>
<dbReference type="PANTHER" id="PTHR11735">
    <property type="entry name" value="TRNA N6-ADENOSINE THREONYLCARBAMOYLTRANSFERASE"/>
    <property type="match status" value="1"/>
</dbReference>
<dbReference type="PRINTS" id="PR00789">
    <property type="entry name" value="OSIALOPTASE"/>
</dbReference>
<gene>
    <name evidence="10" type="primary">gcp</name>
    <name evidence="8" type="synonym">tsaD</name>
    <name evidence="10" type="ORF">HLPCO_000034</name>
</gene>
<feature type="binding site" evidence="8">
    <location>
        <position position="186"/>
    </location>
    <ligand>
        <name>substrate</name>
    </ligand>
</feature>
<dbReference type="GO" id="GO:0005737">
    <property type="term" value="C:cytoplasm"/>
    <property type="evidence" value="ECO:0007669"/>
    <property type="project" value="UniProtKB-SubCell"/>
</dbReference>
<dbReference type="GO" id="GO:0061711">
    <property type="term" value="F:tRNA N(6)-L-threonylcarbamoyladenine synthase activity"/>
    <property type="evidence" value="ECO:0007669"/>
    <property type="project" value="UniProtKB-EC"/>
</dbReference>
<comment type="caution">
    <text evidence="10">The sequence shown here is derived from an EMBL/GenBank/DDBJ whole genome shotgun (WGS) entry which is preliminary data.</text>
</comment>
<dbReference type="STRING" id="1033810.HLPCO_000034"/>
<dbReference type="Pfam" id="PF00814">
    <property type="entry name" value="TsaD"/>
    <property type="match status" value="1"/>
</dbReference>
<dbReference type="PANTHER" id="PTHR11735:SF6">
    <property type="entry name" value="TRNA N6-ADENOSINE THREONYLCARBAMOYLTRANSFERASE, MITOCHONDRIAL"/>
    <property type="match status" value="1"/>
</dbReference>
<evidence type="ECO:0000256" key="1">
    <source>
        <dbReference type="ARBA" id="ARBA00022490"/>
    </source>
</evidence>
<feature type="binding site" evidence="8">
    <location>
        <position position="169"/>
    </location>
    <ligand>
        <name>substrate</name>
    </ligand>
</feature>
<feature type="binding site" evidence="8">
    <location>
        <position position="304"/>
    </location>
    <ligand>
        <name>Fe cation</name>
        <dbReference type="ChEBI" id="CHEBI:24875"/>
    </ligand>
</feature>
<dbReference type="EC" id="2.3.1.234" evidence="8"/>
<protein>
    <recommendedName>
        <fullName evidence="8">tRNA N6-adenosine threonylcarbamoyltransferase</fullName>
        <ecNumber evidence="8">2.3.1.234</ecNumber>
    </recommendedName>
    <alternativeName>
        <fullName evidence="8">N6-L-threonylcarbamoyladenine synthase</fullName>
        <shortName evidence="8">t(6)A synthase</shortName>
    </alternativeName>
    <alternativeName>
        <fullName evidence="8">t(6)A37 threonylcarbamoyladenosine biosynthesis protein TsaD</fullName>
    </alternativeName>
    <alternativeName>
        <fullName evidence="8">tRNA threonylcarbamoyladenosine biosynthesis protein TsaD</fullName>
    </alternativeName>
</protein>
<sequence length="335" mass="36196">MTSTLILSVETSCDESSVAIIKNGRDVLSNIVASQIDIHKEFGGVVPEVASRHHVASITHVFEEALRVANVTPADLTAVAVTEGPGLIGSLLVGINAAKAFALAHDLPVVGVHHIAGHIYSNHIVEPLQFPLLTLVVSGGHTELVLMKDHYDFEVIGETLDDAVGEAYDKVARTVGLGYPGGPKIDRLAQEGKETYDLPRVMINQDNYNFSFSGLKSAVINLIHNHKQRGEEIRNKDLACSFQNSVVDVLSHKAIKAVKEYDVKQLLVAGGVAANSGLRKRLIEEMEYIPNTKLVIPPLKYCTDNAAMIGVAGTFAFLRGDRSDMSLNGRANMDL</sequence>
<evidence type="ECO:0000256" key="3">
    <source>
        <dbReference type="ARBA" id="ARBA00022694"/>
    </source>
</evidence>
<evidence type="ECO:0000259" key="9">
    <source>
        <dbReference type="Pfam" id="PF00814"/>
    </source>
</evidence>
<accession>U2EEI2</accession>
<keyword evidence="5 8" id="KW-0408">Iron</keyword>
<dbReference type="GO" id="GO:0016779">
    <property type="term" value="F:nucleotidyltransferase activity"/>
    <property type="evidence" value="ECO:0007669"/>
    <property type="project" value="UniProtKB-KW"/>
</dbReference>
<keyword evidence="10" id="KW-0548">Nucleotidyltransferase</keyword>
<keyword evidence="6 8" id="KW-0012">Acyltransferase</keyword>
<evidence type="ECO:0000256" key="5">
    <source>
        <dbReference type="ARBA" id="ARBA00023004"/>
    </source>
</evidence>
<comment type="cofactor">
    <cofactor evidence="8">
        <name>Fe(2+)</name>
        <dbReference type="ChEBI" id="CHEBI:29033"/>
    </cofactor>
    <text evidence="8">Binds 1 Fe(2+) ion per subunit.</text>
</comment>
<dbReference type="PROSITE" id="PS01016">
    <property type="entry name" value="GLYCOPROTEASE"/>
    <property type="match status" value="1"/>
</dbReference>
<dbReference type="FunFam" id="3.30.420.40:FF:000040">
    <property type="entry name" value="tRNA N6-adenosine threonylcarbamoyltransferase"/>
    <property type="match status" value="1"/>
</dbReference>
<dbReference type="Gene3D" id="3.30.420.40">
    <property type="match status" value="2"/>
</dbReference>
<dbReference type="InterPro" id="IPR000905">
    <property type="entry name" value="Gcp-like_dom"/>
</dbReference>
<dbReference type="InParanoid" id="U2EEI2"/>
<reference evidence="10 11" key="2">
    <citation type="journal article" date="2013" name="PLoS ONE">
        <title>INDIGO - INtegrated Data Warehouse of MIcrobial GenOmes with Examples from the Red Sea Extremophiles.</title>
        <authorList>
            <person name="Alam I."/>
            <person name="Antunes A."/>
            <person name="Kamau A.A."/>
            <person name="Ba Alawi W."/>
            <person name="Kalkatawi M."/>
            <person name="Stingl U."/>
            <person name="Bajic V.B."/>
        </authorList>
    </citation>
    <scope>NUCLEOTIDE SEQUENCE [LARGE SCALE GENOMIC DNA]</scope>
    <source>
        <strain evidence="10 11">SSD-17B</strain>
    </source>
</reference>
<dbReference type="AlphaFoldDB" id="U2EEI2"/>
<dbReference type="InterPro" id="IPR022450">
    <property type="entry name" value="TsaD"/>
</dbReference>
<keyword evidence="4 8" id="KW-0479">Metal-binding</keyword>
<dbReference type="NCBIfam" id="TIGR00329">
    <property type="entry name" value="gcp_kae1"/>
    <property type="match status" value="1"/>
</dbReference>
<keyword evidence="1 8" id="KW-0963">Cytoplasm</keyword>
<dbReference type="EMBL" id="AFNU02000001">
    <property type="protein sequence ID" value="ERJ13383.1"/>
    <property type="molecule type" value="Genomic_DNA"/>
</dbReference>
<keyword evidence="2 8" id="KW-0808">Transferase</keyword>
<dbReference type="InterPro" id="IPR017861">
    <property type="entry name" value="KAE1/TsaD"/>
</dbReference>